<name>A0A8H5WSU3_FUSHE</name>
<dbReference type="AlphaFoldDB" id="A0A8H5WSU3"/>
<reference evidence="2 3" key="1">
    <citation type="submission" date="2020-05" db="EMBL/GenBank/DDBJ databases">
        <title>Identification and distribution of gene clusters putatively required for synthesis of sphingolipid metabolism inhibitors in phylogenetically diverse species of the filamentous fungus Fusarium.</title>
        <authorList>
            <person name="Kim H.-S."/>
            <person name="Busman M."/>
            <person name="Brown D.W."/>
            <person name="Divon H."/>
            <person name="Uhlig S."/>
            <person name="Proctor R.H."/>
        </authorList>
    </citation>
    <scope>NUCLEOTIDE SEQUENCE [LARGE SCALE GENOMIC DNA]</scope>
    <source>
        <strain evidence="2 3">NRRL 20693</strain>
    </source>
</reference>
<dbReference type="Pfam" id="PF04525">
    <property type="entry name" value="LOR"/>
    <property type="match status" value="1"/>
</dbReference>
<dbReference type="Proteomes" id="UP000567885">
    <property type="component" value="Unassembled WGS sequence"/>
</dbReference>
<sequence>MAAVQLQTASHQVGVFKSFIAQQTETLVLKEKVMSLTGDSFDIKLANGQPILKVEGKVMSISGRKKVFDMNGNHLFSIVKEHLHIHATYAVEDPQGVKIMEVKNSFKRESHNLQLHAVFLTCLVIGSKATATFTSSDGTGEVLEMKGNWFDFAADIFDKSTNTVVARIDRKLLSGRDVFFGQQTYALMVAPGVDMALMVALCICMDEKNNEK</sequence>
<evidence type="ECO:0000256" key="1">
    <source>
        <dbReference type="ARBA" id="ARBA00005437"/>
    </source>
</evidence>
<dbReference type="PANTHER" id="PTHR31087:SF161">
    <property type="entry name" value="TUBBY C 2 FAMILY PROTEIN"/>
    <property type="match status" value="1"/>
</dbReference>
<comment type="caution">
    <text evidence="2">The sequence shown here is derived from an EMBL/GenBank/DDBJ whole genome shotgun (WGS) entry which is preliminary data.</text>
</comment>
<organism evidence="2 3">
    <name type="scientific">Fusarium heterosporum</name>
    <dbReference type="NCBI Taxonomy" id="42747"/>
    <lineage>
        <taxon>Eukaryota</taxon>
        <taxon>Fungi</taxon>
        <taxon>Dikarya</taxon>
        <taxon>Ascomycota</taxon>
        <taxon>Pezizomycotina</taxon>
        <taxon>Sordariomycetes</taxon>
        <taxon>Hypocreomycetidae</taxon>
        <taxon>Hypocreales</taxon>
        <taxon>Nectriaceae</taxon>
        <taxon>Fusarium</taxon>
        <taxon>Fusarium heterosporum species complex</taxon>
    </lineage>
</organism>
<dbReference type="EMBL" id="JAAGWQ010000073">
    <property type="protein sequence ID" value="KAF5670906.1"/>
    <property type="molecule type" value="Genomic_DNA"/>
</dbReference>
<dbReference type="PANTHER" id="PTHR31087">
    <property type="match status" value="1"/>
</dbReference>
<gene>
    <name evidence="2" type="ORF">FHETE_4354</name>
</gene>
<protein>
    <submittedName>
        <fullName evidence="2">LURP-one-related 15 protein</fullName>
    </submittedName>
</protein>
<dbReference type="InterPro" id="IPR038595">
    <property type="entry name" value="LOR_sf"/>
</dbReference>
<dbReference type="Gene3D" id="2.40.160.200">
    <property type="entry name" value="LURP1-related"/>
    <property type="match status" value="1"/>
</dbReference>
<evidence type="ECO:0000313" key="3">
    <source>
        <dbReference type="Proteomes" id="UP000567885"/>
    </source>
</evidence>
<proteinExistence type="inferred from homology"/>
<dbReference type="InterPro" id="IPR025659">
    <property type="entry name" value="Tubby-like_C"/>
</dbReference>
<keyword evidence="3" id="KW-1185">Reference proteome</keyword>
<dbReference type="OrthoDB" id="97518at2759"/>
<dbReference type="SUPFAM" id="SSF54518">
    <property type="entry name" value="Tubby C-terminal domain-like"/>
    <property type="match status" value="1"/>
</dbReference>
<dbReference type="InterPro" id="IPR007612">
    <property type="entry name" value="LOR"/>
</dbReference>
<comment type="similarity">
    <text evidence="1">Belongs to the LOR family.</text>
</comment>
<evidence type="ECO:0000313" key="2">
    <source>
        <dbReference type="EMBL" id="KAF5670906.1"/>
    </source>
</evidence>
<accession>A0A8H5WSU3</accession>